<dbReference type="InterPro" id="IPR036388">
    <property type="entry name" value="WH-like_DNA-bd_sf"/>
</dbReference>
<dbReference type="EMBL" id="VDDA01000001">
    <property type="protein sequence ID" value="TNC16131.1"/>
    <property type="molecule type" value="Genomic_DNA"/>
</dbReference>
<protein>
    <submittedName>
        <fullName evidence="6">Crp/Fnr family transcriptional regulator</fullName>
    </submittedName>
</protein>
<dbReference type="GO" id="GO:0003677">
    <property type="term" value="F:DNA binding"/>
    <property type="evidence" value="ECO:0007669"/>
    <property type="project" value="UniProtKB-KW"/>
</dbReference>
<dbReference type="SUPFAM" id="SSF46785">
    <property type="entry name" value="Winged helix' DNA-binding domain"/>
    <property type="match status" value="1"/>
</dbReference>
<evidence type="ECO:0000259" key="4">
    <source>
        <dbReference type="PROSITE" id="PS50042"/>
    </source>
</evidence>
<dbReference type="Pfam" id="PF13545">
    <property type="entry name" value="HTH_Crp_2"/>
    <property type="match status" value="1"/>
</dbReference>
<evidence type="ECO:0000256" key="1">
    <source>
        <dbReference type="ARBA" id="ARBA00023015"/>
    </source>
</evidence>
<dbReference type="InterPro" id="IPR000595">
    <property type="entry name" value="cNMP-bd_dom"/>
</dbReference>
<organism evidence="6 7">
    <name type="scientific">Methylobacterium terricola</name>
    <dbReference type="NCBI Taxonomy" id="2583531"/>
    <lineage>
        <taxon>Bacteria</taxon>
        <taxon>Pseudomonadati</taxon>
        <taxon>Pseudomonadota</taxon>
        <taxon>Alphaproteobacteria</taxon>
        <taxon>Hyphomicrobiales</taxon>
        <taxon>Methylobacteriaceae</taxon>
        <taxon>Methylobacterium</taxon>
    </lineage>
</organism>
<dbReference type="Gene3D" id="2.60.120.10">
    <property type="entry name" value="Jelly Rolls"/>
    <property type="match status" value="1"/>
</dbReference>
<accession>A0A5C4LMV8</accession>
<dbReference type="SUPFAM" id="SSF51206">
    <property type="entry name" value="cAMP-binding domain-like"/>
    <property type="match status" value="1"/>
</dbReference>
<comment type="caution">
    <text evidence="6">The sequence shown here is derived from an EMBL/GenBank/DDBJ whole genome shotgun (WGS) entry which is preliminary data.</text>
</comment>
<feature type="domain" description="HTH crp-type" evidence="5">
    <location>
        <begin position="147"/>
        <end position="213"/>
    </location>
</feature>
<name>A0A5C4LMV8_9HYPH</name>
<dbReference type="GO" id="GO:0006355">
    <property type="term" value="P:regulation of DNA-templated transcription"/>
    <property type="evidence" value="ECO:0007669"/>
    <property type="project" value="InterPro"/>
</dbReference>
<evidence type="ECO:0000256" key="3">
    <source>
        <dbReference type="ARBA" id="ARBA00023163"/>
    </source>
</evidence>
<dbReference type="PROSITE" id="PS50042">
    <property type="entry name" value="CNMP_BINDING_3"/>
    <property type="match status" value="1"/>
</dbReference>
<reference evidence="6 7" key="1">
    <citation type="submission" date="2019-06" db="EMBL/GenBank/DDBJ databases">
        <title>Genome of Methylobacterium sp. 17Sr1-39.</title>
        <authorList>
            <person name="Seo T."/>
        </authorList>
    </citation>
    <scope>NUCLEOTIDE SEQUENCE [LARGE SCALE GENOMIC DNA]</scope>
    <source>
        <strain evidence="6 7">17Sr1-39</strain>
    </source>
</reference>
<dbReference type="InterPro" id="IPR012318">
    <property type="entry name" value="HTH_CRP"/>
</dbReference>
<keyword evidence="3" id="KW-0804">Transcription</keyword>
<dbReference type="AlphaFoldDB" id="A0A5C4LMV8"/>
<keyword evidence="2" id="KW-0238">DNA-binding</keyword>
<gene>
    <name evidence="6" type="ORF">FF100_02400</name>
</gene>
<dbReference type="Proteomes" id="UP000305267">
    <property type="component" value="Unassembled WGS sequence"/>
</dbReference>
<dbReference type="InterPro" id="IPR014710">
    <property type="entry name" value="RmlC-like_jellyroll"/>
</dbReference>
<sequence length="237" mass="26346">MPQLQQAMVRNRLLRAMAPEDFARLQPHLEFAAVQIREPMVLPDRPVEALFFVESGMVSVCTAHEDTQIEVGLIGREGLVGVSPVLLCVDRTPHLHFVQIAGEVLGIGRDAFCDAVARSESLRRLLLRYIHTLMVQAAQTAHAHAALGLEGRLARWLLMCHDRVDGDELTLTHEFLSMMLGVQRAGVTLTIQNLEGAGRIRAKRRRIEVLDRDKLKALTNGSYGVPEAEYDRLIGSA</sequence>
<dbReference type="OrthoDB" id="7506088at2"/>
<dbReference type="RefSeq" id="WP_139033948.1">
    <property type="nucleotide sequence ID" value="NZ_VDDA01000001.1"/>
</dbReference>
<dbReference type="PROSITE" id="PS51063">
    <property type="entry name" value="HTH_CRP_2"/>
    <property type="match status" value="1"/>
</dbReference>
<dbReference type="InterPro" id="IPR036390">
    <property type="entry name" value="WH_DNA-bd_sf"/>
</dbReference>
<keyword evidence="7" id="KW-1185">Reference proteome</keyword>
<evidence type="ECO:0000313" key="6">
    <source>
        <dbReference type="EMBL" id="TNC16131.1"/>
    </source>
</evidence>
<proteinExistence type="predicted"/>
<keyword evidence="1" id="KW-0805">Transcription regulation</keyword>
<dbReference type="Gene3D" id="1.10.10.10">
    <property type="entry name" value="Winged helix-like DNA-binding domain superfamily/Winged helix DNA-binding domain"/>
    <property type="match status" value="1"/>
</dbReference>
<evidence type="ECO:0000313" key="7">
    <source>
        <dbReference type="Proteomes" id="UP000305267"/>
    </source>
</evidence>
<evidence type="ECO:0000259" key="5">
    <source>
        <dbReference type="PROSITE" id="PS51063"/>
    </source>
</evidence>
<feature type="domain" description="Cyclic nucleotide-binding" evidence="4">
    <location>
        <begin position="13"/>
        <end position="124"/>
    </location>
</feature>
<dbReference type="CDD" id="cd00038">
    <property type="entry name" value="CAP_ED"/>
    <property type="match status" value="1"/>
</dbReference>
<evidence type="ECO:0000256" key="2">
    <source>
        <dbReference type="ARBA" id="ARBA00023125"/>
    </source>
</evidence>
<dbReference type="InterPro" id="IPR018490">
    <property type="entry name" value="cNMP-bd_dom_sf"/>
</dbReference>